<gene>
    <name evidence="5" type="ORF">AAF712_009744</name>
</gene>
<reference evidence="5 6" key="1">
    <citation type="submission" date="2024-05" db="EMBL/GenBank/DDBJ databases">
        <title>A draft genome resource for the thread blight pathogen Marasmius tenuissimus strain MS-2.</title>
        <authorList>
            <person name="Yulfo-Soto G.E."/>
            <person name="Baruah I.K."/>
            <person name="Amoako-Attah I."/>
            <person name="Bukari Y."/>
            <person name="Meinhardt L.W."/>
            <person name="Bailey B.A."/>
            <person name="Cohen S.P."/>
        </authorList>
    </citation>
    <scope>NUCLEOTIDE SEQUENCE [LARGE SCALE GENOMIC DNA]</scope>
    <source>
        <strain evidence="5 6">MS-2</strain>
    </source>
</reference>
<keyword evidence="6" id="KW-1185">Reference proteome</keyword>
<keyword evidence="3" id="KW-0732">Signal</keyword>
<dbReference type="PANTHER" id="PTHR43918">
    <property type="entry name" value="ACETYLCHOLINESTERASE"/>
    <property type="match status" value="1"/>
</dbReference>
<comment type="similarity">
    <text evidence="1">Belongs to the type-B carboxylesterase/lipase family.</text>
</comment>
<sequence length="596" mass="65354">MVSTRYALAVVSAVISASYAISPTPFAKDIQNHVIYRGLKSSRNVEHFLNIPYGQDTSGSKRFTNPEPYIFPQGTKEYDASVPGPICPQPVNPVFKFMSPPVNQSEDCLKLRVSRPMGVKAGDKLPVMVFIHGGGNFNEHVNEKTYDPEGLIHQSMENGLPVIYAAMNYRLSIFGFAVSEALREKNSLNVALKDQRLALQWIRSNIACFGGDPDRITIFGQNTGALSVAHQVLAYGGTKAVPFHSAIMESSTLEPTSASNITRESFDGVASMSGCSINGTFHSEATIDCLRALPFATLMNITIAQHDSTADQNDGDTYLPTIDGDFLPQLGSELLRKGSFPKMPVMIGWTEDDASMFTRPTIKTPADTLDFLYTDLLGGVTNSTLTDLLSLYPLSEFSSKAQAHSGVLTAEFYRASQIFRDIFLVCPPILFGHAMARKYQLEHVTPPVYYYHQNQTVLSDYLAAEFGSGSDSGLGVVYTSELAYVFGNFSNYNSTGDIHPTGKDLELLKRQSRSWSSFASEARPSLDERGHSTLEGWKPAYGIKSSMMDASVFVVGGPEEGLSSIHGGTTTGLESQRLKDRCEFLNRDDVIAQLRY</sequence>
<evidence type="ECO:0000259" key="4">
    <source>
        <dbReference type="Pfam" id="PF00135"/>
    </source>
</evidence>
<accession>A0ABR2ZQA2</accession>
<feature type="domain" description="Carboxylesterase type B" evidence="4">
    <location>
        <begin position="40"/>
        <end position="540"/>
    </location>
</feature>
<feature type="signal peptide" evidence="3">
    <location>
        <begin position="1"/>
        <end position="20"/>
    </location>
</feature>
<dbReference type="Proteomes" id="UP001437256">
    <property type="component" value="Unassembled WGS sequence"/>
</dbReference>
<feature type="chain" id="PRO_5047247244" description="Carboxylesterase type B domain-containing protein" evidence="3">
    <location>
        <begin position="21"/>
        <end position="596"/>
    </location>
</feature>
<evidence type="ECO:0000313" key="6">
    <source>
        <dbReference type="Proteomes" id="UP001437256"/>
    </source>
</evidence>
<dbReference type="InterPro" id="IPR050654">
    <property type="entry name" value="AChE-related_enzymes"/>
</dbReference>
<dbReference type="EMBL" id="JBBXMP010000083">
    <property type="protein sequence ID" value="KAL0063349.1"/>
    <property type="molecule type" value="Genomic_DNA"/>
</dbReference>
<comment type="caution">
    <text evidence="5">The sequence shown here is derived from an EMBL/GenBank/DDBJ whole genome shotgun (WGS) entry which is preliminary data.</text>
</comment>
<evidence type="ECO:0000256" key="2">
    <source>
        <dbReference type="ARBA" id="ARBA00022801"/>
    </source>
</evidence>
<dbReference type="InterPro" id="IPR002018">
    <property type="entry name" value="CarbesteraseB"/>
</dbReference>
<dbReference type="SUPFAM" id="SSF53474">
    <property type="entry name" value="alpha/beta-Hydrolases"/>
    <property type="match status" value="1"/>
</dbReference>
<organism evidence="5 6">
    <name type="scientific">Marasmius tenuissimus</name>
    <dbReference type="NCBI Taxonomy" id="585030"/>
    <lineage>
        <taxon>Eukaryota</taxon>
        <taxon>Fungi</taxon>
        <taxon>Dikarya</taxon>
        <taxon>Basidiomycota</taxon>
        <taxon>Agaricomycotina</taxon>
        <taxon>Agaricomycetes</taxon>
        <taxon>Agaricomycetidae</taxon>
        <taxon>Agaricales</taxon>
        <taxon>Marasmiineae</taxon>
        <taxon>Marasmiaceae</taxon>
        <taxon>Marasmius</taxon>
    </lineage>
</organism>
<dbReference type="InterPro" id="IPR029058">
    <property type="entry name" value="AB_hydrolase_fold"/>
</dbReference>
<protein>
    <recommendedName>
        <fullName evidence="4">Carboxylesterase type B domain-containing protein</fullName>
    </recommendedName>
</protein>
<evidence type="ECO:0000256" key="3">
    <source>
        <dbReference type="SAM" id="SignalP"/>
    </source>
</evidence>
<dbReference type="Gene3D" id="3.40.50.1820">
    <property type="entry name" value="alpha/beta hydrolase"/>
    <property type="match status" value="1"/>
</dbReference>
<keyword evidence="2" id="KW-0378">Hydrolase</keyword>
<dbReference type="PANTHER" id="PTHR43918:SF4">
    <property type="entry name" value="CARBOXYLIC ESTER HYDROLASE"/>
    <property type="match status" value="1"/>
</dbReference>
<evidence type="ECO:0000256" key="1">
    <source>
        <dbReference type="ARBA" id="ARBA00005964"/>
    </source>
</evidence>
<proteinExistence type="inferred from homology"/>
<dbReference type="Pfam" id="PF00135">
    <property type="entry name" value="COesterase"/>
    <property type="match status" value="1"/>
</dbReference>
<evidence type="ECO:0000313" key="5">
    <source>
        <dbReference type="EMBL" id="KAL0063349.1"/>
    </source>
</evidence>
<name>A0ABR2ZQA2_9AGAR</name>